<proteinExistence type="predicted"/>
<dbReference type="Pfam" id="PF26150">
    <property type="entry name" value="LEA-2_4"/>
    <property type="match status" value="1"/>
</dbReference>
<gene>
    <name evidence="2" type="ORF">AWRI4619_LOCUS8434</name>
</gene>
<dbReference type="AlphaFoldDB" id="A0A9N8K075"/>
<dbReference type="Gene3D" id="2.60.40.1820">
    <property type="match status" value="1"/>
</dbReference>
<feature type="domain" description="Tag1-like fourth Ig-like" evidence="1">
    <location>
        <begin position="16"/>
        <end position="112"/>
    </location>
</feature>
<protein>
    <recommendedName>
        <fullName evidence="1">Tag1-like fourth Ig-like domain-containing protein</fullName>
    </recommendedName>
</protein>
<evidence type="ECO:0000313" key="2">
    <source>
        <dbReference type="EMBL" id="CAD0094691.1"/>
    </source>
</evidence>
<comment type="caution">
    <text evidence="2">The sequence shown here is derived from an EMBL/GenBank/DDBJ whole genome shotgun (WGS) entry which is preliminary data.</text>
</comment>
<dbReference type="EMBL" id="CAIJEN010000015">
    <property type="protein sequence ID" value="CAD0094691.1"/>
    <property type="molecule type" value="Genomic_DNA"/>
</dbReference>
<dbReference type="PANTHER" id="PTHR35895:SF3">
    <property type="entry name" value="PRE-RRNA PROCESSING PROTEIN"/>
    <property type="match status" value="1"/>
</dbReference>
<sequence length="113" mass="12022">MRPLVAIKRGGVGSFTPKIGNLQILDTGKTSLTLTALVNFTNPTEYSATVPFVDINILTNGTLLGHATAKDVSVVPGVNTNILVTAIWDPRTLGGEEGHRVGVEFLSQYISGW</sequence>
<reference evidence="2" key="1">
    <citation type="submission" date="2020-06" db="EMBL/GenBank/DDBJ databases">
        <authorList>
            <person name="Onetto C."/>
        </authorList>
    </citation>
    <scope>NUCLEOTIDE SEQUENCE</scope>
</reference>
<organism evidence="2 3">
    <name type="scientific">Aureobasidium vineae</name>
    <dbReference type="NCBI Taxonomy" id="2773715"/>
    <lineage>
        <taxon>Eukaryota</taxon>
        <taxon>Fungi</taxon>
        <taxon>Dikarya</taxon>
        <taxon>Ascomycota</taxon>
        <taxon>Pezizomycotina</taxon>
        <taxon>Dothideomycetes</taxon>
        <taxon>Dothideomycetidae</taxon>
        <taxon>Dothideales</taxon>
        <taxon>Saccotheciaceae</taxon>
        <taxon>Aureobasidium</taxon>
    </lineage>
</organism>
<evidence type="ECO:0000259" key="1">
    <source>
        <dbReference type="Pfam" id="PF26150"/>
    </source>
</evidence>
<dbReference type="InterPro" id="IPR059065">
    <property type="entry name" value="Ig_Tag1-like_4th"/>
</dbReference>
<keyword evidence="3" id="KW-1185">Reference proteome</keyword>
<dbReference type="SUPFAM" id="SSF117070">
    <property type="entry name" value="LEA14-like"/>
    <property type="match status" value="1"/>
</dbReference>
<dbReference type="InterPro" id="IPR046368">
    <property type="entry name" value="Tag1"/>
</dbReference>
<dbReference type="PANTHER" id="PTHR35895">
    <property type="entry name" value="CHROMOSOME 16, WHOLE GENOME SHOTGUN SEQUENCE"/>
    <property type="match status" value="1"/>
</dbReference>
<accession>A0A9N8K075</accession>
<evidence type="ECO:0000313" key="3">
    <source>
        <dbReference type="Proteomes" id="UP000716446"/>
    </source>
</evidence>
<dbReference type="GO" id="GO:0000329">
    <property type="term" value="C:fungal-type vacuole membrane"/>
    <property type="evidence" value="ECO:0007669"/>
    <property type="project" value="InterPro"/>
</dbReference>
<dbReference type="Proteomes" id="UP000716446">
    <property type="component" value="Unassembled WGS sequence"/>
</dbReference>
<name>A0A9N8K075_9PEZI</name>